<dbReference type="InterPro" id="IPR000169">
    <property type="entry name" value="Pept_cys_AS"/>
</dbReference>
<dbReference type="GO" id="GO:0006508">
    <property type="term" value="P:proteolysis"/>
    <property type="evidence" value="ECO:0007669"/>
    <property type="project" value="InterPro"/>
</dbReference>
<dbReference type="SMART" id="SM00848">
    <property type="entry name" value="Inhibitor_I29"/>
    <property type="match status" value="1"/>
</dbReference>
<proteinExistence type="inferred from homology"/>
<dbReference type="InterPro" id="IPR039417">
    <property type="entry name" value="Peptidase_C1A_papain-like"/>
</dbReference>
<dbReference type="GO" id="GO:0008234">
    <property type="term" value="F:cysteine-type peptidase activity"/>
    <property type="evidence" value="ECO:0007669"/>
    <property type="project" value="InterPro"/>
</dbReference>
<dbReference type="CDD" id="cd02248">
    <property type="entry name" value="Peptidase_C1A"/>
    <property type="match status" value="1"/>
</dbReference>
<dbReference type="InterPro" id="IPR025660">
    <property type="entry name" value="Pept_his_AS"/>
</dbReference>
<keyword evidence="8" id="KW-1185">Reference proteome</keyword>
<evidence type="ECO:0000259" key="5">
    <source>
        <dbReference type="SMART" id="SM00645"/>
    </source>
</evidence>
<dbReference type="Gene3D" id="3.90.70.10">
    <property type="entry name" value="Cysteine proteinases"/>
    <property type="match status" value="1"/>
</dbReference>
<organism evidence="7">
    <name type="scientific">Oryza meridionalis</name>
    <dbReference type="NCBI Taxonomy" id="40149"/>
    <lineage>
        <taxon>Eukaryota</taxon>
        <taxon>Viridiplantae</taxon>
        <taxon>Streptophyta</taxon>
        <taxon>Embryophyta</taxon>
        <taxon>Tracheophyta</taxon>
        <taxon>Spermatophyta</taxon>
        <taxon>Magnoliopsida</taxon>
        <taxon>Liliopsida</taxon>
        <taxon>Poales</taxon>
        <taxon>Poaceae</taxon>
        <taxon>BOP clade</taxon>
        <taxon>Oryzoideae</taxon>
        <taxon>Oryzeae</taxon>
        <taxon>Oryzinae</taxon>
        <taxon>Oryza</taxon>
    </lineage>
</organism>
<dbReference type="SUPFAM" id="SSF54001">
    <property type="entry name" value="Cysteine proteinases"/>
    <property type="match status" value="1"/>
</dbReference>
<dbReference type="Proteomes" id="UP000008021">
    <property type="component" value="Chromosome 7"/>
</dbReference>
<evidence type="ECO:0000259" key="6">
    <source>
        <dbReference type="SMART" id="SM00848"/>
    </source>
</evidence>
<sequence>MAKPSLHLLFLLPLLIFSIGAALARAELMLDRFEQWMIRHGRAYTDAGEKQRRFEVYRRNVELVETFNSMSNGYKLADNKFADLTNEEFRAKMLGFRPHVAIPQISNTCSADIAMPGESSDDILPKSVDWRKKGAVVEVKNQGDCGSCWAFSAVAAIEGINQIKNGELVSLSEQELVDCDDEAVGCGGGYMSWAFEFVVGNHGLTTEASYPYQAANGACQAAKLNQSAVAIAGYRNVTPSSEPDLARAAAAQPVSVAVDGGSFMFQLYGSGVYTGPCTADVNHGVTVVGYSESEPKTDGGGGGGGAAKGGEKYWIVKNSWGPEWGDAGYILMQRDVAGLASGLCGIALLPSYPVM</sequence>
<dbReference type="InterPro" id="IPR025661">
    <property type="entry name" value="Pept_asp_AS"/>
</dbReference>
<dbReference type="Pfam" id="PF00112">
    <property type="entry name" value="Peptidase_C1"/>
    <property type="match status" value="1"/>
</dbReference>
<dbReference type="PROSITE" id="PS00639">
    <property type="entry name" value="THIOL_PROTEASE_HIS"/>
    <property type="match status" value="1"/>
</dbReference>
<reference evidence="7" key="2">
    <citation type="submission" date="2018-05" db="EMBL/GenBank/DDBJ databases">
        <title>OmerRS3 (Oryza meridionalis Reference Sequence Version 3).</title>
        <authorList>
            <person name="Zhang J."/>
            <person name="Kudrna D."/>
            <person name="Lee S."/>
            <person name="Talag J."/>
            <person name="Welchert J."/>
            <person name="Wing R.A."/>
        </authorList>
    </citation>
    <scope>NUCLEOTIDE SEQUENCE [LARGE SCALE GENOMIC DNA]</scope>
    <source>
        <strain evidence="7">OR44</strain>
    </source>
</reference>
<dbReference type="InterPro" id="IPR013128">
    <property type="entry name" value="Peptidase_C1A"/>
</dbReference>
<dbReference type="EnsemblPlants" id="OMERI07G04390.6">
    <property type="protein sequence ID" value="OMERI07G04390.6"/>
    <property type="gene ID" value="OMERI07G04390"/>
</dbReference>
<dbReference type="FunFam" id="3.90.70.10:FF:000164">
    <property type="entry name" value="Cysteine protease Mir1"/>
    <property type="match status" value="1"/>
</dbReference>
<dbReference type="PROSITE" id="PS00139">
    <property type="entry name" value="THIOL_PROTEASE_CYS"/>
    <property type="match status" value="1"/>
</dbReference>
<evidence type="ECO:0000256" key="2">
    <source>
        <dbReference type="ARBA" id="ARBA00022729"/>
    </source>
</evidence>
<feature type="chain" id="PRO_5009994107" evidence="4">
    <location>
        <begin position="27"/>
        <end position="355"/>
    </location>
</feature>
<keyword evidence="3" id="KW-1015">Disulfide bond</keyword>
<dbReference type="Pfam" id="PF08246">
    <property type="entry name" value="Inhibitor_I29"/>
    <property type="match status" value="1"/>
</dbReference>
<comment type="similarity">
    <text evidence="1">Belongs to the peptidase C1 family.</text>
</comment>
<feature type="domain" description="Peptidase C1A papain C-terminal" evidence="5">
    <location>
        <begin position="124"/>
        <end position="354"/>
    </location>
</feature>
<dbReference type="SMART" id="SM00645">
    <property type="entry name" value="Pept_C1"/>
    <property type="match status" value="1"/>
</dbReference>
<evidence type="ECO:0000313" key="8">
    <source>
        <dbReference type="Proteomes" id="UP000008021"/>
    </source>
</evidence>
<feature type="signal peptide" evidence="4">
    <location>
        <begin position="1"/>
        <end position="26"/>
    </location>
</feature>
<accession>A0A0E0E8H9</accession>
<feature type="domain" description="Cathepsin propeptide inhibitor" evidence="6">
    <location>
        <begin position="33"/>
        <end position="89"/>
    </location>
</feature>
<dbReference type="PROSITE" id="PS00640">
    <property type="entry name" value="THIOL_PROTEASE_ASN"/>
    <property type="match status" value="1"/>
</dbReference>
<dbReference type="InterPro" id="IPR038765">
    <property type="entry name" value="Papain-like_cys_pep_sf"/>
</dbReference>
<dbReference type="AlphaFoldDB" id="A0A0E0E8H9"/>
<evidence type="ECO:0000256" key="4">
    <source>
        <dbReference type="SAM" id="SignalP"/>
    </source>
</evidence>
<evidence type="ECO:0000313" key="7">
    <source>
        <dbReference type="EnsemblPlants" id="OMERI07G04390.6"/>
    </source>
</evidence>
<dbReference type="Gramene" id="OMERI07G04390.2">
    <property type="protein sequence ID" value="OMERI07G04390.2"/>
    <property type="gene ID" value="OMERI07G04390"/>
</dbReference>
<dbReference type="PANTHER" id="PTHR12411">
    <property type="entry name" value="CYSTEINE PROTEASE FAMILY C1-RELATED"/>
    <property type="match status" value="1"/>
</dbReference>
<evidence type="ECO:0000256" key="1">
    <source>
        <dbReference type="ARBA" id="ARBA00008455"/>
    </source>
</evidence>
<dbReference type="Gramene" id="OMERI07G04390.6">
    <property type="protein sequence ID" value="OMERI07G04390.6"/>
    <property type="gene ID" value="OMERI07G04390"/>
</dbReference>
<reference evidence="7" key="1">
    <citation type="submission" date="2015-04" db="UniProtKB">
        <authorList>
            <consortium name="EnsemblPlants"/>
        </authorList>
    </citation>
    <scope>IDENTIFICATION</scope>
</reference>
<evidence type="ECO:0000256" key="3">
    <source>
        <dbReference type="ARBA" id="ARBA00023157"/>
    </source>
</evidence>
<keyword evidence="2 4" id="KW-0732">Signal</keyword>
<dbReference type="PRINTS" id="PR00705">
    <property type="entry name" value="PAPAIN"/>
</dbReference>
<dbReference type="InterPro" id="IPR013201">
    <property type="entry name" value="Prot_inhib_I29"/>
</dbReference>
<protein>
    <submittedName>
        <fullName evidence="7">Uncharacterized protein</fullName>
    </submittedName>
</protein>
<name>A0A0E0E8H9_9ORYZ</name>
<dbReference type="EnsemblPlants" id="OMERI07G04390.2">
    <property type="protein sequence ID" value="OMERI07G04390.2"/>
    <property type="gene ID" value="OMERI07G04390"/>
</dbReference>
<dbReference type="InterPro" id="IPR000668">
    <property type="entry name" value="Peptidase_C1A_C"/>
</dbReference>